<dbReference type="GO" id="GO:0043138">
    <property type="term" value="F:3'-5' DNA helicase activity"/>
    <property type="evidence" value="ECO:0007669"/>
    <property type="project" value="UniProtKB-EC"/>
</dbReference>
<evidence type="ECO:0000256" key="12">
    <source>
        <dbReference type="SAM" id="MobiDB-lite"/>
    </source>
</evidence>
<feature type="domain" description="UvrD-like helicase ATP-binding" evidence="13">
    <location>
        <begin position="6"/>
        <end position="285"/>
    </location>
</feature>
<evidence type="ECO:0000256" key="7">
    <source>
        <dbReference type="ARBA" id="ARBA00023235"/>
    </source>
</evidence>
<dbReference type="InterPro" id="IPR013986">
    <property type="entry name" value="DExx_box_DNA_helicase_dom_sf"/>
</dbReference>
<dbReference type="Pfam" id="PF00580">
    <property type="entry name" value="UvrD-helicase"/>
    <property type="match status" value="1"/>
</dbReference>
<evidence type="ECO:0000259" key="13">
    <source>
        <dbReference type="PROSITE" id="PS51198"/>
    </source>
</evidence>
<dbReference type="InterPro" id="IPR014016">
    <property type="entry name" value="UvrD-like_ATP-bd"/>
</dbReference>
<keyword evidence="2 11" id="KW-0547">Nucleotide-binding</keyword>
<keyword evidence="7" id="KW-0413">Isomerase</keyword>
<dbReference type="Proteomes" id="UP000231567">
    <property type="component" value="Unassembled WGS sequence"/>
</dbReference>
<dbReference type="AlphaFoldDB" id="A0A2G9YR90"/>
<evidence type="ECO:0000256" key="10">
    <source>
        <dbReference type="ARBA" id="ARBA00048988"/>
    </source>
</evidence>
<feature type="non-terminal residue" evidence="15">
    <location>
        <position position="591"/>
    </location>
</feature>
<dbReference type="SUPFAM" id="SSF52540">
    <property type="entry name" value="P-loop containing nucleoside triphosphate hydrolases"/>
    <property type="match status" value="1"/>
</dbReference>
<dbReference type="CDD" id="cd17932">
    <property type="entry name" value="DEXQc_UvrD"/>
    <property type="match status" value="1"/>
</dbReference>
<dbReference type="GO" id="GO:0033202">
    <property type="term" value="C:DNA helicase complex"/>
    <property type="evidence" value="ECO:0007669"/>
    <property type="project" value="TreeGrafter"/>
</dbReference>
<evidence type="ECO:0000256" key="5">
    <source>
        <dbReference type="ARBA" id="ARBA00022840"/>
    </source>
</evidence>
<dbReference type="InterPro" id="IPR027417">
    <property type="entry name" value="P-loop_NTPase"/>
</dbReference>
<feature type="region of interest" description="Disordered" evidence="12">
    <location>
        <begin position="470"/>
        <end position="492"/>
    </location>
</feature>
<evidence type="ECO:0000313" key="16">
    <source>
        <dbReference type="Proteomes" id="UP000231567"/>
    </source>
</evidence>
<dbReference type="Gene3D" id="1.10.10.160">
    <property type="match status" value="1"/>
</dbReference>
<evidence type="ECO:0000256" key="2">
    <source>
        <dbReference type="ARBA" id="ARBA00022741"/>
    </source>
</evidence>
<evidence type="ECO:0000256" key="9">
    <source>
        <dbReference type="ARBA" id="ARBA00034808"/>
    </source>
</evidence>
<dbReference type="PANTHER" id="PTHR11070:SF2">
    <property type="entry name" value="ATP-DEPENDENT DNA HELICASE SRS2"/>
    <property type="match status" value="1"/>
</dbReference>
<keyword evidence="3 11" id="KW-0378">Hydrolase</keyword>
<feature type="binding site" evidence="11">
    <location>
        <begin position="27"/>
        <end position="34"/>
    </location>
    <ligand>
        <name>ATP</name>
        <dbReference type="ChEBI" id="CHEBI:30616"/>
    </ligand>
</feature>
<evidence type="ECO:0000256" key="11">
    <source>
        <dbReference type="PROSITE-ProRule" id="PRU00560"/>
    </source>
</evidence>
<comment type="catalytic activity">
    <reaction evidence="8">
        <text>Couples ATP hydrolysis with the unwinding of duplex DNA by translocating in the 3'-5' direction.</text>
        <dbReference type="EC" id="5.6.2.4"/>
    </reaction>
</comment>
<dbReference type="GO" id="GO:0016787">
    <property type="term" value="F:hydrolase activity"/>
    <property type="evidence" value="ECO:0007669"/>
    <property type="project" value="UniProtKB-UniRule"/>
</dbReference>
<keyword evidence="4 11" id="KW-0347">Helicase</keyword>
<comment type="caution">
    <text evidence="15">The sequence shown here is derived from an EMBL/GenBank/DDBJ whole genome shotgun (WGS) entry which is preliminary data.</text>
</comment>
<sequence length="591" mass="67361">MKKILTGLNEPQQQAVQITEGPLLVLAGPGSGKTRVLTHRVAYLILEKKISPYNLFVTTFTNKAADEMKQRIQKLLGYKAFLPWMGTFHSLCVRVLRQQAPEIGYKKSFTIYDKQDSIAAIKRVLKDLNIDSQKFNPSAIANAISSAKSELVTAREYQNYSQGYFQKVVAQVYPRYEENLRKAQAFDFDDLLLKTVLLFQSRPEILAQYQQIFRYILVDEYQDTNTVQYMLVKLLASKYKNICVVGDDGQSIYGFRGADFRNILNFEKDFPAAKVVKLEQNYRSTKNILQAAQKVIENNLHRSRKNLWTQNPQGAPIGLFEAEDEIAESTFVAREISALANLTPLSSFAVLYRTNAQSRALEEVFLQENLPYRIIGALEFYKRKEIKDVLAYLRLIVNPEDAVSLERILNVPPRGIGPKTIESFRKGEKNDKITDFLQMMENLRQYAQKTNPADLIDYILVKSGYSDFLTQPDKGPPGQKPLRAGGPFTPEEGESRLENIRELKTVAKNCPDLASFLEKVSLVSDQDNYKKDSQVVSLMTLHNAKGLEFPVVFIVGMEEGLFPHSRSILEAVELEEERRLCYVGMTRAKQR</sequence>
<dbReference type="InterPro" id="IPR014017">
    <property type="entry name" value="DNA_helicase_UvrD-like_C"/>
</dbReference>
<dbReference type="CDD" id="cd18807">
    <property type="entry name" value="SF1_C_UvrD"/>
    <property type="match status" value="1"/>
</dbReference>
<dbReference type="GO" id="GO:0005524">
    <property type="term" value="F:ATP binding"/>
    <property type="evidence" value="ECO:0007669"/>
    <property type="project" value="UniProtKB-UniRule"/>
</dbReference>
<dbReference type="Pfam" id="PF13361">
    <property type="entry name" value="UvrD_C"/>
    <property type="match status" value="1"/>
</dbReference>
<dbReference type="PROSITE" id="PS51198">
    <property type="entry name" value="UVRD_HELICASE_ATP_BIND"/>
    <property type="match status" value="1"/>
</dbReference>
<keyword evidence="6" id="KW-0238">DNA-binding</keyword>
<proteinExistence type="inferred from homology"/>
<evidence type="ECO:0000256" key="8">
    <source>
        <dbReference type="ARBA" id="ARBA00034617"/>
    </source>
</evidence>
<dbReference type="Gene3D" id="1.10.486.10">
    <property type="entry name" value="PCRA, domain 4"/>
    <property type="match status" value="2"/>
</dbReference>
<evidence type="ECO:0000256" key="4">
    <source>
        <dbReference type="ARBA" id="ARBA00022806"/>
    </source>
</evidence>
<gene>
    <name evidence="15" type="ORF">COX39_01345</name>
</gene>
<evidence type="ECO:0000256" key="1">
    <source>
        <dbReference type="ARBA" id="ARBA00009922"/>
    </source>
</evidence>
<dbReference type="FunFam" id="1.10.10.160:FF:000001">
    <property type="entry name" value="ATP-dependent DNA helicase"/>
    <property type="match status" value="1"/>
</dbReference>
<dbReference type="PANTHER" id="PTHR11070">
    <property type="entry name" value="UVRD / RECB / PCRA DNA HELICASE FAMILY MEMBER"/>
    <property type="match status" value="1"/>
</dbReference>
<evidence type="ECO:0000256" key="6">
    <source>
        <dbReference type="ARBA" id="ARBA00023125"/>
    </source>
</evidence>
<feature type="domain" description="UvrD-like helicase C-terminal" evidence="14">
    <location>
        <begin position="286"/>
        <end position="546"/>
    </location>
</feature>
<dbReference type="EC" id="5.6.2.4" evidence="9"/>
<reference evidence="15 16" key="1">
    <citation type="submission" date="2017-09" db="EMBL/GenBank/DDBJ databases">
        <title>Depth-based differentiation of microbial function through sediment-hosted aquifers and enrichment of novel symbionts in the deep terrestrial subsurface.</title>
        <authorList>
            <person name="Probst A.J."/>
            <person name="Ladd B."/>
            <person name="Jarett J.K."/>
            <person name="Geller-Mcgrath D.E."/>
            <person name="Sieber C.M."/>
            <person name="Emerson J.B."/>
            <person name="Anantharaman K."/>
            <person name="Thomas B.C."/>
            <person name="Malmstrom R."/>
            <person name="Stieglmeier M."/>
            <person name="Klingl A."/>
            <person name="Woyke T."/>
            <person name="Ryan C.M."/>
            <person name="Banfield J.F."/>
        </authorList>
    </citation>
    <scope>NUCLEOTIDE SEQUENCE [LARGE SCALE GENOMIC DNA]</scope>
    <source>
        <strain evidence="15">CG23_combo_of_CG06-09_8_20_14_all_40_13</strain>
    </source>
</reference>
<accession>A0A2G9YR90</accession>
<keyword evidence="5 11" id="KW-0067">ATP-binding</keyword>
<dbReference type="GO" id="GO:0003677">
    <property type="term" value="F:DNA binding"/>
    <property type="evidence" value="ECO:0007669"/>
    <property type="project" value="UniProtKB-KW"/>
</dbReference>
<dbReference type="InterPro" id="IPR000212">
    <property type="entry name" value="DNA_helicase_UvrD/REP"/>
</dbReference>
<dbReference type="Gene3D" id="3.40.50.300">
    <property type="entry name" value="P-loop containing nucleotide triphosphate hydrolases"/>
    <property type="match status" value="3"/>
</dbReference>
<dbReference type="EMBL" id="PCRM01000021">
    <property type="protein sequence ID" value="PIP21745.1"/>
    <property type="molecule type" value="Genomic_DNA"/>
</dbReference>
<comment type="catalytic activity">
    <reaction evidence="10">
        <text>ATP + H2O = ADP + phosphate + H(+)</text>
        <dbReference type="Rhea" id="RHEA:13065"/>
        <dbReference type="ChEBI" id="CHEBI:15377"/>
        <dbReference type="ChEBI" id="CHEBI:15378"/>
        <dbReference type="ChEBI" id="CHEBI:30616"/>
        <dbReference type="ChEBI" id="CHEBI:43474"/>
        <dbReference type="ChEBI" id="CHEBI:456216"/>
        <dbReference type="EC" id="5.6.2.4"/>
    </reaction>
</comment>
<dbReference type="PROSITE" id="PS51217">
    <property type="entry name" value="UVRD_HELICASE_CTER"/>
    <property type="match status" value="1"/>
</dbReference>
<evidence type="ECO:0000313" key="15">
    <source>
        <dbReference type="EMBL" id="PIP21745.1"/>
    </source>
</evidence>
<dbReference type="GO" id="GO:0009314">
    <property type="term" value="P:response to radiation"/>
    <property type="evidence" value="ECO:0007669"/>
    <property type="project" value="UniProtKB-ARBA"/>
</dbReference>
<dbReference type="GO" id="GO:0000725">
    <property type="term" value="P:recombinational repair"/>
    <property type="evidence" value="ECO:0007669"/>
    <property type="project" value="TreeGrafter"/>
</dbReference>
<organism evidence="15 16">
    <name type="scientific">Candidatus Nealsonbacteria bacterium CG23_combo_of_CG06-09_8_20_14_all_40_13</name>
    <dbReference type="NCBI Taxonomy" id="1974724"/>
    <lineage>
        <taxon>Bacteria</taxon>
        <taxon>Candidatus Nealsoniibacteriota</taxon>
    </lineage>
</organism>
<dbReference type="GO" id="GO:0005829">
    <property type="term" value="C:cytosol"/>
    <property type="evidence" value="ECO:0007669"/>
    <property type="project" value="TreeGrafter"/>
</dbReference>
<comment type="similarity">
    <text evidence="1">Belongs to the helicase family. UvrD subfamily.</text>
</comment>
<name>A0A2G9YR90_9BACT</name>
<evidence type="ECO:0000256" key="3">
    <source>
        <dbReference type="ARBA" id="ARBA00022801"/>
    </source>
</evidence>
<evidence type="ECO:0000259" key="14">
    <source>
        <dbReference type="PROSITE" id="PS51217"/>
    </source>
</evidence>
<protein>
    <recommendedName>
        <fullName evidence="9">DNA 3'-5' helicase</fullName>
        <ecNumber evidence="9">5.6.2.4</ecNumber>
    </recommendedName>
</protein>